<proteinExistence type="predicted"/>
<evidence type="ECO:0000256" key="4">
    <source>
        <dbReference type="ARBA" id="ARBA00023136"/>
    </source>
</evidence>
<accession>A0A1B9HX57</accession>
<dbReference type="InterPro" id="IPR050911">
    <property type="entry name" value="DRAM/TMEM150_Autophagy_Mod"/>
</dbReference>
<dbReference type="AlphaFoldDB" id="A0A1B9HX57"/>
<dbReference type="KEGG" id="kpin:30174084"/>
<keyword evidence="9" id="KW-1185">Reference proteome</keyword>
<keyword evidence="3 5" id="KW-1133">Transmembrane helix</keyword>
<dbReference type="PANTHER" id="PTHR21324:SF2">
    <property type="entry name" value="EG:22E5.9 PROTEIN"/>
    <property type="match status" value="1"/>
</dbReference>
<protein>
    <recommendedName>
        <fullName evidence="6">CWH43-like N-terminal domain-containing protein</fullName>
    </recommendedName>
</protein>
<dbReference type="OrthoDB" id="10032492at2759"/>
<feature type="transmembrane region" description="Helical" evidence="5">
    <location>
        <begin position="173"/>
        <end position="195"/>
    </location>
</feature>
<feature type="transmembrane region" description="Helical" evidence="5">
    <location>
        <begin position="78"/>
        <end position="97"/>
    </location>
</feature>
<gene>
    <name evidence="7" type="ORF">I206_05715</name>
    <name evidence="8" type="ORF">I206_107389</name>
</gene>
<reference evidence="7" key="3">
    <citation type="submission" date="2016-07" db="EMBL/GenBank/DDBJ databases">
        <title>Evolution of pathogenesis and genome organization in the Tremellales.</title>
        <authorList>
            <person name="Cuomo C."/>
            <person name="Litvintseva A."/>
            <person name="Heitman J."/>
            <person name="Chen Y."/>
            <person name="Sun S."/>
            <person name="Springer D."/>
            <person name="Dromer F."/>
            <person name="Young S."/>
            <person name="Zeng Q."/>
            <person name="Chapman S."/>
            <person name="Gujja S."/>
            <person name="Saif S."/>
            <person name="Birren B."/>
        </authorList>
    </citation>
    <scope>NUCLEOTIDE SEQUENCE</scope>
    <source>
        <strain evidence="7">CBS 10737</strain>
    </source>
</reference>
<dbReference type="EMBL" id="KI894014">
    <property type="protein sequence ID" value="OCF47855.1"/>
    <property type="molecule type" value="Genomic_DNA"/>
</dbReference>
<evidence type="ECO:0000256" key="5">
    <source>
        <dbReference type="SAM" id="Phobius"/>
    </source>
</evidence>
<dbReference type="InterPro" id="IPR019402">
    <property type="entry name" value="CWH43_N"/>
</dbReference>
<comment type="subcellular location">
    <subcellularLocation>
        <location evidence="1">Endomembrane system</location>
        <topology evidence="1">Multi-pass membrane protein</topology>
    </subcellularLocation>
</comment>
<dbReference type="EMBL" id="CP144529">
    <property type="protein sequence ID" value="WWC73422.1"/>
    <property type="molecule type" value="Genomic_DNA"/>
</dbReference>
<dbReference type="Pfam" id="PF10277">
    <property type="entry name" value="Frag1"/>
    <property type="match status" value="2"/>
</dbReference>
<evidence type="ECO:0000256" key="2">
    <source>
        <dbReference type="ARBA" id="ARBA00022692"/>
    </source>
</evidence>
<dbReference type="GeneID" id="30174084"/>
<name>A0A1B9HX57_9TREE</name>
<feature type="domain" description="CWH43-like N-terminal" evidence="6">
    <location>
        <begin position="103"/>
        <end position="243"/>
    </location>
</feature>
<feature type="domain" description="CWH43-like N-terminal" evidence="6">
    <location>
        <begin position="34"/>
        <end position="97"/>
    </location>
</feature>
<dbReference type="GO" id="GO:0012505">
    <property type="term" value="C:endomembrane system"/>
    <property type="evidence" value="ECO:0007669"/>
    <property type="project" value="UniProtKB-SubCell"/>
</dbReference>
<evidence type="ECO:0000313" key="7">
    <source>
        <dbReference type="EMBL" id="OCF47855.1"/>
    </source>
</evidence>
<dbReference type="STRING" id="1296096.A0A1B9HX57"/>
<dbReference type="GO" id="GO:0005886">
    <property type="term" value="C:plasma membrane"/>
    <property type="evidence" value="ECO:0007669"/>
    <property type="project" value="TreeGrafter"/>
</dbReference>
<organism evidence="7">
    <name type="scientific">Kwoniella pini CBS 10737</name>
    <dbReference type="NCBI Taxonomy" id="1296096"/>
    <lineage>
        <taxon>Eukaryota</taxon>
        <taxon>Fungi</taxon>
        <taxon>Dikarya</taxon>
        <taxon>Basidiomycota</taxon>
        <taxon>Agaricomycotina</taxon>
        <taxon>Tremellomycetes</taxon>
        <taxon>Tremellales</taxon>
        <taxon>Cryptococcaceae</taxon>
        <taxon>Kwoniella</taxon>
    </lineage>
</organism>
<evidence type="ECO:0000313" key="8">
    <source>
        <dbReference type="EMBL" id="WWC73422.1"/>
    </source>
</evidence>
<keyword evidence="4 5" id="KW-0472">Membrane</keyword>
<evidence type="ECO:0000256" key="1">
    <source>
        <dbReference type="ARBA" id="ARBA00004127"/>
    </source>
</evidence>
<feature type="transmembrane region" description="Helical" evidence="5">
    <location>
        <begin position="102"/>
        <end position="120"/>
    </location>
</feature>
<evidence type="ECO:0000256" key="3">
    <source>
        <dbReference type="ARBA" id="ARBA00022989"/>
    </source>
</evidence>
<dbReference type="RefSeq" id="XP_019009074.1">
    <property type="nucleotide sequence ID" value="XM_019157434.1"/>
</dbReference>
<feature type="transmembrane region" description="Helical" evidence="5">
    <location>
        <begin position="132"/>
        <end position="153"/>
    </location>
</feature>
<evidence type="ECO:0000313" key="9">
    <source>
        <dbReference type="Proteomes" id="UP000094020"/>
    </source>
</evidence>
<reference evidence="8" key="4">
    <citation type="submission" date="2024-02" db="EMBL/GenBank/DDBJ databases">
        <title>Comparative genomics of Cryptococcus and Kwoniella reveals pathogenesis evolution and contrasting modes of karyotype evolution via chromosome fusion or intercentromeric recombination.</title>
        <authorList>
            <person name="Coelho M.A."/>
            <person name="David-Palma M."/>
            <person name="Shea T."/>
            <person name="Bowers K."/>
            <person name="McGinley-Smith S."/>
            <person name="Mohammad A.W."/>
            <person name="Gnirke A."/>
            <person name="Yurkov A.M."/>
            <person name="Nowrousian M."/>
            <person name="Sun S."/>
            <person name="Cuomo C.A."/>
            <person name="Heitman J."/>
        </authorList>
    </citation>
    <scope>NUCLEOTIDE SEQUENCE</scope>
    <source>
        <strain evidence="8">CBS 10737</strain>
    </source>
</reference>
<feature type="transmembrane region" description="Helical" evidence="5">
    <location>
        <begin position="34"/>
        <end position="58"/>
    </location>
</feature>
<reference evidence="8" key="2">
    <citation type="submission" date="2013-07" db="EMBL/GenBank/DDBJ databases">
        <authorList>
            <consortium name="The Broad Institute Genome Sequencing Platform"/>
            <person name="Cuomo C."/>
            <person name="Litvintseva A."/>
            <person name="Chen Y."/>
            <person name="Heitman J."/>
            <person name="Sun S."/>
            <person name="Springer D."/>
            <person name="Dromer F."/>
            <person name="Young S.K."/>
            <person name="Zeng Q."/>
            <person name="Gargeya S."/>
            <person name="Fitzgerald M."/>
            <person name="Abouelleil A."/>
            <person name="Alvarado L."/>
            <person name="Berlin A.M."/>
            <person name="Chapman S.B."/>
            <person name="Dewar J."/>
            <person name="Goldberg J."/>
            <person name="Griggs A."/>
            <person name="Gujja S."/>
            <person name="Hansen M."/>
            <person name="Howarth C."/>
            <person name="Imamovic A."/>
            <person name="Larimer J."/>
            <person name="McCowan C."/>
            <person name="Murphy C."/>
            <person name="Pearson M."/>
            <person name="Priest M."/>
            <person name="Roberts A."/>
            <person name="Saif S."/>
            <person name="Shea T."/>
            <person name="Sykes S."/>
            <person name="Wortman J."/>
            <person name="Nusbaum C."/>
            <person name="Birren B."/>
        </authorList>
    </citation>
    <scope>NUCLEOTIDE SEQUENCE</scope>
    <source>
        <strain evidence="8">CBS 10737</strain>
    </source>
</reference>
<evidence type="ECO:0000259" key="6">
    <source>
        <dbReference type="Pfam" id="PF10277"/>
    </source>
</evidence>
<sequence>MTKSERQVEGGQEPSRQNRFDIKKIAANLCTGPYILIPISATIVWFFGLVILLGMWIGDGKPRYRETQASIPYISSVGAAYETFFFILCLSVIIFYFSSEKIYSWLAIFFCGIGCLGLFVLSKWNCWDYKTIHWSGTFVYIIGIAFSSIFQTAEVWCLRKEHPDRRHLKRNGIFKMIVVALAVILSGTFGGFYSYCGGKPFTDDDSHTPDQCEIATNISAILEWSIAFSLNLYFITLVIDLWPSRRTSRRYVSAEHDESSSSEKGNQNAI</sequence>
<keyword evidence="2 5" id="KW-0812">Transmembrane</keyword>
<dbReference type="Proteomes" id="UP000094020">
    <property type="component" value="Chromosome 11"/>
</dbReference>
<dbReference type="PANTHER" id="PTHR21324">
    <property type="entry name" value="FASTING-INDUCIBLE INTEGRAL MEMBRANE PROTEIN TM6P1-RELATED"/>
    <property type="match status" value="1"/>
</dbReference>
<reference evidence="7" key="1">
    <citation type="submission" date="2013-07" db="EMBL/GenBank/DDBJ databases">
        <title>The Genome Sequence of Cryptococcus pinus CBS10737.</title>
        <authorList>
            <consortium name="The Broad Institute Genome Sequencing Platform"/>
            <person name="Cuomo C."/>
            <person name="Litvintseva A."/>
            <person name="Chen Y."/>
            <person name="Heitman J."/>
            <person name="Sun S."/>
            <person name="Springer D."/>
            <person name="Dromer F."/>
            <person name="Young S.K."/>
            <person name="Zeng Q."/>
            <person name="Gargeya S."/>
            <person name="Fitzgerald M."/>
            <person name="Abouelleil A."/>
            <person name="Alvarado L."/>
            <person name="Berlin A.M."/>
            <person name="Chapman S.B."/>
            <person name="Dewar J."/>
            <person name="Goldberg J."/>
            <person name="Griggs A."/>
            <person name="Gujja S."/>
            <person name="Hansen M."/>
            <person name="Howarth C."/>
            <person name="Imamovic A."/>
            <person name="Larimer J."/>
            <person name="McCowan C."/>
            <person name="Murphy C."/>
            <person name="Pearson M."/>
            <person name="Priest M."/>
            <person name="Roberts A."/>
            <person name="Saif S."/>
            <person name="Shea T."/>
            <person name="Sykes S."/>
            <person name="Wortman J."/>
            <person name="Nusbaum C."/>
            <person name="Birren B."/>
        </authorList>
    </citation>
    <scope>NUCLEOTIDE SEQUENCE [LARGE SCALE GENOMIC DNA]</scope>
    <source>
        <strain evidence="7">CBS 10737</strain>
    </source>
</reference>
<feature type="transmembrane region" description="Helical" evidence="5">
    <location>
        <begin position="224"/>
        <end position="242"/>
    </location>
</feature>